<name>A0AAW1E070_ZOAVI</name>
<dbReference type="GO" id="GO:0005576">
    <property type="term" value="C:extracellular region"/>
    <property type="evidence" value="ECO:0007669"/>
    <property type="project" value="UniProtKB-SubCell"/>
</dbReference>
<protein>
    <recommendedName>
        <fullName evidence="6">WxxW domain-containing protein</fullName>
    </recommendedName>
</protein>
<reference evidence="7 8" key="1">
    <citation type="journal article" date="2024" name="Genome Biol. Evol.">
        <title>Chromosome-level genome assembly of the viviparous eelpout Zoarces viviparus.</title>
        <authorList>
            <person name="Fuhrmann N."/>
            <person name="Brasseur M.V."/>
            <person name="Bakowski C.E."/>
            <person name="Podsiadlowski L."/>
            <person name="Prost S."/>
            <person name="Krehenwinkel H."/>
            <person name="Mayer C."/>
        </authorList>
    </citation>
    <scope>NUCLEOTIDE SEQUENCE [LARGE SCALE GENOMIC DNA]</scope>
    <source>
        <strain evidence="7">NO-MEL_2022_Ind0_liver</strain>
    </source>
</reference>
<evidence type="ECO:0000256" key="5">
    <source>
        <dbReference type="SAM" id="SignalP"/>
    </source>
</evidence>
<comment type="subcellular location">
    <subcellularLocation>
        <location evidence="1">Secreted</location>
    </subcellularLocation>
</comment>
<keyword evidence="3 5" id="KW-0732">Signal</keyword>
<evidence type="ECO:0000256" key="1">
    <source>
        <dbReference type="ARBA" id="ARBA00004613"/>
    </source>
</evidence>
<gene>
    <name evidence="7" type="ORF">VZT92_025827</name>
</gene>
<dbReference type="InterPro" id="IPR025155">
    <property type="entry name" value="WxxW_domain"/>
</dbReference>
<feature type="chain" id="PRO_5043979558" description="WxxW domain-containing protein" evidence="5">
    <location>
        <begin position="24"/>
        <end position="398"/>
    </location>
</feature>
<dbReference type="PANTHER" id="PTHR15031:SF4">
    <property type="entry name" value="CARTILAGE INTERMEDIATE LAYER PROTEIN 1"/>
    <property type="match status" value="1"/>
</dbReference>
<keyword evidence="4" id="KW-0325">Glycoprotein</keyword>
<dbReference type="PANTHER" id="PTHR15031">
    <property type="entry name" value="CARTILAGE INTERMEDIATE LAYER PROTEIN CLIP"/>
    <property type="match status" value="1"/>
</dbReference>
<keyword evidence="8" id="KW-1185">Reference proteome</keyword>
<sequence length="398" mass="44828">MLVLQSFAVWCLLASDLQFFATALETCKTAWFDERNVSSNGDSELLSDLRRKHWTKICSNPVEMEAQTVSGVKSQHTRNTFHTYSASEGLVCLNSEQKGRQCYDYKVMFTCTGQFCSECRTRWFDHDDPTGNGDFEVLSDLRSIYPREICPQPIAIEVQTISGEPASYTSDTFLNYDATYGFACVNAEQRSKSCEDYKVRFTCPNEFCQVSEQCRTQWLSSDDPSEEGDVESIFQLLNTFPDHVCVNPISIEARSTSGISAEHTGDTYLSYDATFGFACINEKQSAKQCKDYEVMLTCPSDFCQGCRTRWFNMDKPTQRGDYETLLKLQMLHPRQVCSKPVAIEAMTVSGVPAHKTGDVFQIYDASLGFACVNAEQPGGKHCQDYKVRLTCPLAFCAL</sequence>
<keyword evidence="2" id="KW-0964">Secreted</keyword>
<evidence type="ECO:0000313" key="7">
    <source>
        <dbReference type="EMBL" id="KAK9515160.1"/>
    </source>
</evidence>
<feature type="domain" description="WxxW" evidence="6">
    <location>
        <begin position="308"/>
        <end position="391"/>
    </location>
</feature>
<evidence type="ECO:0000256" key="2">
    <source>
        <dbReference type="ARBA" id="ARBA00022525"/>
    </source>
</evidence>
<feature type="domain" description="WxxW" evidence="6">
    <location>
        <begin position="216"/>
        <end position="298"/>
    </location>
</feature>
<dbReference type="InterPro" id="IPR039675">
    <property type="entry name" value="CILP1/CILP2"/>
</dbReference>
<feature type="domain" description="WxxW" evidence="6">
    <location>
        <begin position="29"/>
        <end position="111"/>
    </location>
</feature>
<organism evidence="7 8">
    <name type="scientific">Zoarces viviparus</name>
    <name type="common">Viviparous eelpout</name>
    <name type="synonym">Blennius viviparus</name>
    <dbReference type="NCBI Taxonomy" id="48416"/>
    <lineage>
        <taxon>Eukaryota</taxon>
        <taxon>Metazoa</taxon>
        <taxon>Chordata</taxon>
        <taxon>Craniata</taxon>
        <taxon>Vertebrata</taxon>
        <taxon>Euteleostomi</taxon>
        <taxon>Actinopterygii</taxon>
        <taxon>Neopterygii</taxon>
        <taxon>Teleostei</taxon>
        <taxon>Neoteleostei</taxon>
        <taxon>Acanthomorphata</taxon>
        <taxon>Eupercaria</taxon>
        <taxon>Perciformes</taxon>
        <taxon>Cottioidei</taxon>
        <taxon>Zoarcales</taxon>
        <taxon>Zoarcidae</taxon>
        <taxon>Zoarcinae</taxon>
        <taxon>Zoarces</taxon>
    </lineage>
</organism>
<accession>A0AAW1E070</accession>
<dbReference type="Proteomes" id="UP001488805">
    <property type="component" value="Unassembled WGS sequence"/>
</dbReference>
<evidence type="ECO:0000256" key="3">
    <source>
        <dbReference type="ARBA" id="ARBA00022729"/>
    </source>
</evidence>
<evidence type="ECO:0000259" key="6">
    <source>
        <dbReference type="Pfam" id="PF13330"/>
    </source>
</evidence>
<feature type="domain" description="WxxW" evidence="6">
    <location>
        <begin position="121"/>
        <end position="203"/>
    </location>
</feature>
<dbReference type="EMBL" id="JBCEZU010000586">
    <property type="protein sequence ID" value="KAK9515160.1"/>
    <property type="molecule type" value="Genomic_DNA"/>
</dbReference>
<dbReference type="Pfam" id="PF13330">
    <property type="entry name" value="Mucin2_WxxW"/>
    <property type="match status" value="4"/>
</dbReference>
<feature type="signal peptide" evidence="5">
    <location>
        <begin position="1"/>
        <end position="23"/>
    </location>
</feature>
<dbReference type="AlphaFoldDB" id="A0AAW1E070"/>
<evidence type="ECO:0000313" key="8">
    <source>
        <dbReference type="Proteomes" id="UP001488805"/>
    </source>
</evidence>
<proteinExistence type="predicted"/>
<comment type="caution">
    <text evidence="7">The sequence shown here is derived from an EMBL/GenBank/DDBJ whole genome shotgun (WGS) entry which is preliminary data.</text>
</comment>
<evidence type="ECO:0000256" key="4">
    <source>
        <dbReference type="ARBA" id="ARBA00023180"/>
    </source>
</evidence>